<feature type="signal peptide" evidence="1">
    <location>
        <begin position="1"/>
        <end position="18"/>
    </location>
</feature>
<accession>A0A8S3ZI67</accession>
<gene>
    <name evidence="2" type="ORF">CUNI_LOCUS12380</name>
</gene>
<sequence>MKCLILWINTVVIATALGQHTVIPSIGVCDHPWTPAYAHDYRGYLVIGSLVTFQEQIQQGYMVRVQYSTREWLVTFSLDDFTFRG</sequence>
<dbReference type="EMBL" id="CAJHNH020002465">
    <property type="protein sequence ID" value="CAG5126822.1"/>
    <property type="molecule type" value="Genomic_DNA"/>
</dbReference>
<feature type="non-terminal residue" evidence="2">
    <location>
        <position position="1"/>
    </location>
</feature>
<proteinExistence type="predicted"/>
<keyword evidence="3" id="KW-1185">Reference proteome</keyword>
<keyword evidence="1" id="KW-0732">Signal</keyword>
<feature type="chain" id="PRO_5035809284" evidence="1">
    <location>
        <begin position="19"/>
        <end position="85"/>
    </location>
</feature>
<evidence type="ECO:0000256" key="1">
    <source>
        <dbReference type="SAM" id="SignalP"/>
    </source>
</evidence>
<name>A0A8S3ZI67_9EUPU</name>
<dbReference type="AlphaFoldDB" id="A0A8S3ZI67"/>
<dbReference type="Proteomes" id="UP000678393">
    <property type="component" value="Unassembled WGS sequence"/>
</dbReference>
<evidence type="ECO:0000313" key="3">
    <source>
        <dbReference type="Proteomes" id="UP000678393"/>
    </source>
</evidence>
<protein>
    <submittedName>
        <fullName evidence="2">Uncharacterized protein</fullName>
    </submittedName>
</protein>
<comment type="caution">
    <text evidence="2">The sequence shown here is derived from an EMBL/GenBank/DDBJ whole genome shotgun (WGS) entry which is preliminary data.</text>
</comment>
<reference evidence="2" key="1">
    <citation type="submission" date="2021-04" db="EMBL/GenBank/DDBJ databases">
        <authorList>
            <consortium name="Molecular Ecology Group"/>
        </authorList>
    </citation>
    <scope>NUCLEOTIDE SEQUENCE</scope>
</reference>
<evidence type="ECO:0000313" key="2">
    <source>
        <dbReference type="EMBL" id="CAG5126822.1"/>
    </source>
</evidence>
<organism evidence="2 3">
    <name type="scientific">Candidula unifasciata</name>
    <dbReference type="NCBI Taxonomy" id="100452"/>
    <lineage>
        <taxon>Eukaryota</taxon>
        <taxon>Metazoa</taxon>
        <taxon>Spiralia</taxon>
        <taxon>Lophotrochozoa</taxon>
        <taxon>Mollusca</taxon>
        <taxon>Gastropoda</taxon>
        <taxon>Heterobranchia</taxon>
        <taxon>Euthyneura</taxon>
        <taxon>Panpulmonata</taxon>
        <taxon>Eupulmonata</taxon>
        <taxon>Stylommatophora</taxon>
        <taxon>Helicina</taxon>
        <taxon>Helicoidea</taxon>
        <taxon>Geomitridae</taxon>
        <taxon>Candidula</taxon>
    </lineage>
</organism>